<organism evidence="2">
    <name type="scientific">Sedimenticola thiotaurini</name>
    <dbReference type="NCBI Taxonomy" id="1543721"/>
    <lineage>
        <taxon>Bacteria</taxon>
        <taxon>Pseudomonadati</taxon>
        <taxon>Pseudomonadota</taxon>
        <taxon>Gammaproteobacteria</taxon>
        <taxon>Chromatiales</taxon>
        <taxon>Sedimenticolaceae</taxon>
        <taxon>Sedimenticola</taxon>
    </lineage>
</organism>
<evidence type="ECO:0000313" key="2">
    <source>
        <dbReference type="EMBL" id="HEB97260.1"/>
    </source>
</evidence>
<keyword evidence="1" id="KW-1133">Transmembrane helix</keyword>
<name>A0A831RQC1_9GAMM</name>
<evidence type="ECO:0000256" key="1">
    <source>
        <dbReference type="SAM" id="Phobius"/>
    </source>
</evidence>
<feature type="transmembrane region" description="Helical" evidence="1">
    <location>
        <begin position="42"/>
        <end position="60"/>
    </location>
</feature>
<gene>
    <name evidence="2" type="ORF">ENI96_12635</name>
</gene>
<dbReference type="EMBL" id="DRKP01000157">
    <property type="protein sequence ID" value="HEB97260.1"/>
    <property type="molecule type" value="Genomic_DNA"/>
</dbReference>
<protein>
    <submittedName>
        <fullName evidence="2">DUF2116 family Zn-ribbon domain-containing protein</fullName>
    </submittedName>
</protein>
<sequence length="62" mass="7092">MKTVQCLYCGRPVPEDAARCPHCDAVSHFQKRGYRAGAKRRFVLLFAALVVIAIFLMLWLPR</sequence>
<keyword evidence="1" id="KW-0472">Membrane</keyword>
<proteinExistence type="predicted"/>
<reference evidence="2" key="1">
    <citation type="journal article" date="2020" name="mSystems">
        <title>Genome- and Community-Level Interaction Insights into Carbon Utilization and Element Cycling Functions of Hydrothermarchaeota in Hydrothermal Sediment.</title>
        <authorList>
            <person name="Zhou Z."/>
            <person name="Liu Y."/>
            <person name="Xu W."/>
            <person name="Pan J."/>
            <person name="Luo Z.H."/>
            <person name="Li M."/>
        </authorList>
    </citation>
    <scope>NUCLEOTIDE SEQUENCE [LARGE SCALE GENOMIC DNA]</scope>
    <source>
        <strain evidence="2">HyVt-443</strain>
    </source>
</reference>
<keyword evidence="1" id="KW-0812">Transmembrane</keyword>
<dbReference type="AlphaFoldDB" id="A0A831RQC1"/>
<comment type="caution">
    <text evidence="2">The sequence shown here is derived from an EMBL/GenBank/DDBJ whole genome shotgun (WGS) entry which is preliminary data.</text>
</comment>
<dbReference type="Proteomes" id="UP000886251">
    <property type="component" value="Unassembled WGS sequence"/>
</dbReference>
<accession>A0A831RQC1</accession>